<protein>
    <recommendedName>
        <fullName evidence="5">DUF748 domain-containing protein</fullName>
    </recommendedName>
</protein>
<accession>A0A238XZQ2</accession>
<evidence type="ECO:0000313" key="4">
    <source>
        <dbReference type="Proteomes" id="UP000198324"/>
    </source>
</evidence>
<dbReference type="EMBL" id="FZOC01000001">
    <property type="protein sequence ID" value="SNR63893.1"/>
    <property type="molecule type" value="Genomic_DNA"/>
</dbReference>
<dbReference type="GO" id="GO:0005886">
    <property type="term" value="C:plasma membrane"/>
    <property type="evidence" value="ECO:0007669"/>
    <property type="project" value="TreeGrafter"/>
</dbReference>
<feature type="compositionally biased region" description="Low complexity" evidence="1">
    <location>
        <begin position="647"/>
        <end position="675"/>
    </location>
</feature>
<reference evidence="3 4" key="1">
    <citation type="submission" date="2017-06" db="EMBL/GenBank/DDBJ databases">
        <authorList>
            <person name="Kim H.J."/>
            <person name="Triplett B.A."/>
        </authorList>
    </citation>
    <scope>NUCLEOTIDE SEQUENCE [LARGE SCALE GENOMIC DNA]</scope>
    <source>
        <strain evidence="3 4">DSM 13116</strain>
    </source>
</reference>
<evidence type="ECO:0000256" key="2">
    <source>
        <dbReference type="SAM" id="Phobius"/>
    </source>
</evidence>
<dbReference type="Proteomes" id="UP000198324">
    <property type="component" value="Unassembled WGS sequence"/>
</dbReference>
<feature type="region of interest" description="Disordered" evidence="1">
    <location>
        <begin position="407"/>
        <end position="437"/>
    </location>
</feature>
<dbReference type="AlphaFoldDB" id="A0A238XZQ2"/>
<dbReference type="Pfam" id="PF05359">
    <property type="entry name" value="DUF748"/>
    <property type="match status" value="1"/>
</dbReference>
<dbReference type="PANTHER" id="PTHR30441">
    <property type="entry name" value="DUF748 DOMAIN-CONTAINING PROTEIN"/>
    <property type="match status" value="1"/>
</dbReference>
<evidence type="ECO:0000256" key="1">
    <source>
        <dbReference type="SAM" id="MobiDB-lite"/>
    </source>
</evidence>
<keyword evidence="2" id="KW-1133">Transmembrane helix</keyword>
<keyword evidence="2" id="KW-0812">Transmembrane</keyword>
<sequence>MNDTQPHKRSALDKGKALLGSRALRITLASLAALFLLFGALGYFWLPGFAKAKLETLLTEEFARPVSVDKIEISPYALSLTVRGFSVGQKGVQPGQHAGKGPDAELFGFDSLFVDLSTSSMARGIPVVSKVALVGPRLHLARTKDGRLNVSDLLDKWLAGPSSPTPEFSVSDITIRGGAVTFNDTLLGARHELAELNLGIPFIANTSGTVESSVEPTFSAKVNGSPLNLAGAVKPFAPGKDASLDIDISDFDLMRVMRYAPSDLPLALESGRMAAQLKVSFAKPEGTNAAVRLSGTAELDGLAARLPRAQGQPLRLRLDKAALKLDEATLAGVLRCGLSLSGASLSTPTAKEPLLGFGRLDVSGISVTSAGRKAEVAELRLDKPYGRVRRQQDKGLDIVAALEGLGQGTAPAPKATAKPTPKPAGKTTAKPTGKTPSPWAWSVGRVVVSGGGLHYADDSLGQRIRPLEVRELAISVAPLASAGQTPSTVSVSARINDRGTLKLDGNVRREPQVKADLALDMSHVDLVALQGFASTELHALLTRGEVSLKGALSADGPKASFTGDAALVDFSVLDKVNSADLLRWRSVTVSRINLGTEPLRIDIGEIAASNFFVRLLLTSQGRLNLNDVLRKEEDEQRQAQATEATSGAKPAPAVEAAPPAVATAKPTAKPTGPAPQIRVGRIVLAHGGINFTDRFVKPNYTANLTDLSGRIGELKAGRLTDIALRGKVDGTGLLDISGKADPLGEQLNLDLHAKATGIEMAGFSPYSGRYVGYVIEKGKLSVDLRYLVKDGQLEAQNNVFLDQLTFGKKVESPDALSIPVGLVVALLKNSRGEIDIDLPIKGSLDDPEFSVGGVIVKVLMNLITKAVTSPFTLLASLFGGGEELSYVAFEPGRDDLTPEAQKHLETLAKALRDRTGLKLEIAGAADPAREEDGLKRARLETRVKTQKATELARQGKTTGGVADITLTQEEYAKYLERVYKASDVKKPRNIVGLAKSIPVEQMEALLLADMQTPQGAMERLARNRSVAVQSWLVETGGVEQARVFLLAPRVGVEPPKGAPAGGRVDFSLR</sequence>
<evidence type="ECO:0000313" key="3">
    <source>
        <dbReference type="EMBL" id="SNR63893.1"/>
    </source>
</evidence>
<dbReference type="InterPro" id="IPR008023">
    <property type="entry name" value="DUF748"/>
</dbReference>
<dbReference type="Gene3D" id="3.30.1330.60">
    <property type="entry name" value="OmpA-like domain"/>
    <property type="match status" value="1"/>
</dbReference>
<gene>
    <name evidence="3" type="ORF">SAMN04488503_0530</name>
</gene>
<feature type="region of interest" description="Disordered" evidence="1">
    <location>
        <begin position="634"/>
        <end position="675"/>
    </location>
</feature>
<dbReference type="RefSeq" id="WP_089271422.1">
    <property type="nucleotide sequence ID" value="NZ_FZOC01000001.1"/>
</dbReference>
<dbReference type="InterPro" id="IPR052894">
    <property type="entry name" value="AsmA-related"/>
</dbReference>
<keyword evidence="2" id="KW-0472">Membrane</keyword>
<evidence type="ECO:0008006" key="5">
    <source>
        <dbReference type="Google" id="ProtNLM"/>
    </source>
</evidence>
<dbReference type="InterPro" id="IPR036737">
    <property type="entry name" value="OmpA-like_sf"/>
</dbReference>
<dbReference type="PANTHER" id="PTHR30441:SF8">
    <property type="entry name" value="DUF748 DOMAIN-CONTAINING PROTEIN"/>
    <property type="match status" value="1"/>
</dbReference>
<keyword evidence="4" id="KW-1185">Reference proteome</keyword>
<feature type="compositionally biased region" description="Low complexity" evidence="1">
    <location>
        <begin position="408"/>
        <end position="437"/>
    </location>
</feature>
<feature type="transmembrane region" description="Helical" evidence="2">
    <location>
        <begin position="23"/>
        <end position="46"/>
    </location>
</feature>
<organism evidence="3 4">
    <name type="scientific">Humidesulfovibrio mexicanus</name>
    <dbReference type="NCBI Taxonomy" id="147047"/>
    <lineage>
        <taxon>Bacteria</taxon>
        <taxon>Pseudomonadati</taxon>
        <taxon>Thermodesulfobacteriota</taxon>
        <taxon>Desulfovibrionia</taxon>
        <taxon>Desulfovibrionales</taxon>
        <taxon>Desulfovibrionaceae</taxon>
        <taxon>Humidesulfovibrio</taxon>
    </lineage>
</organism>
<name>A0A238XZQ2_9BACT</name>
<dbReference type="OrthoDB" id="9757969at2"/>
<proteinExistence type="predicted"/>
<dbReference type="GO" id="GO:0090313">
    <property type="term" value="P:regulation of protein targeting to membrane"/>
    <property type="evidence" value="ECO:0007669"/>
    <property type="project" value="TreeGrafter"/>
</dbReference>